<dbReference type="GO" id="GO:0004497">
    <property type="term" value="F:monooxygenase activity"/>
    <property type="evidence" value="ECO:0007669"/>
    <property type="project" value="UniProtKB-KW"/>
</dbReference>
<name>R7V2C7_CAPTE</name>
<dbReference type="OrthoDB" id="1470350at2759"/>
<keyword evidence="6" id="KW-1185">Reference proteome</keyword>
<evidence type="ECO:0000313" key="6">
    <source>
        <dbReference type="Proteomes" id="UP000014760"/>
    </source>
</evidence>
<dbReference type="InterPro" id="IPR036396">
    <property type="entry name" value="Cyt_P450_sf"/>
</dbReference>
<gene>
    <name evidence="4" type="ORF">CAPTEDRAFT_223794</name>
</gene>
<dbReference type="PRINTS" id="PR00463">
    <property type="entry name" value="EP450I"/>
</dbReference>
<dbReference type="Pfam" id="PF00067">
    <property type="entry name" value="p450"/>
    <property type="match status" value="1"/>
</dbReference>
<dbReference type="InterPro" id="IPR001128">
    <property type="entry name" value="Cyt_P450"/>
</dbReference>
<dbReference type="Gene3D" id="1.10.630.10">
    <property type="entry name" value="Cytochrome P450"/>
    <property type="match status" value="1"/>
</dbReference>
<accession>R7V2C7</accession>
<dbReference type="Proteomes" id="UP000014760">
    <property type="component" value="Unassembled WGS sequence"/>
</dbReference>
<dbReference type="OMA" id="THGGTNN"/>
<keyword evidence="2 3" id="KW-0479">Metal-binding</keyword>
<dbReference type="GO" id="GO:0016705">
    <property type="term" value="F:oxidoreductase activity, acting on paired donors, with incorporation or reduction of molecular oxygen"/>
    <property type="evidence" value="ECO:0007669"/>
    <property type="project" value="InterPro"/>
</dbReference>
<comment type="cofactor">
    <cofactor evidence="2">
        <name>heme</name>
        <dbReference type="ChEBI" id="CHEBI:30413"/>
    </cofactor>
</comment>
<dbReference type="HOGENOM" id="CLU_001570_5_1_1"/>
<dbReference type="InterPro" id="IPR002401">
    <property type="entry name" value="Cyt_P450_E_grp-I"/>
</dbReference>
<dbReference type="GO" id="GO:0020037">
    <property type="term" value="F:heme binding"/>
    <property type="evidence" value="ECO:0007669"/>
    <property type="project" value="InterPro"/>
</dbReference>
<sequence>MQVAFERLRELHHSLNVNLTWFDVAKYGGIAVSTWGFYAFAVKPFLSPLRKIPGPEYNPIYGNVRSAIVGEAMDTSVNWIKQYGEVVHFYNLLGRDCVLVSGPKSLKHVLIENEANYQRGINNTNLLSGGIFFASGEQHKYLRRMMNPFFSHASIQRYLGIFEENGLNLVDYWNWRIDESSAALDVQDDFKRLALDVICMAVFGYKVDSLRNVHSEFAKAFAVIVNVTLLSFTGLLPFASSIPTASNRKNWEAMKIVNEVIDKMIRDRRELEKIGLRDTKHDLLSYLMSAVDEDTGEGMSDKCLREQVLNLLLAGHETTSVTMAWILLTMAEYPEVQEKVRQEAVEFLPPRNQTITWEHLDQMKYTYAVLKEVQRLYPAAPSFTRRAKNDDHICGYFIPKGTEVVIHYGAMMRDPSVWKNPTKFDPGRFLGDSTFDNYTHMPFSTGPHKCLGHQFAKMQLRLLMAVLMRDFRFSMLPGLQFKRRSGITMHPHPKLQLRVQKID</sequence>
<protein>
    <recommendedName>
        <fullName evidence="7">Cytochrome P450</fullName>
    </recommendedName>
</protein>
<dbReference type="PANTHER" id="PTHR24291:SF175">
    <property type="entry name" value="CYTOCHROME P450"/>
    <property type="match status" value="1"/>
</dbReference>
<dbReference type="PRINTS" id="PR00385">
    <property type="entry name" value="P450"/>
</dbReference>
<reference evidence="6" key="1">
    <citation type="submission" date="2012-12" db="EMBL/GenBank/DDBJ databases">
        <authorList>
            <person name="Hellsten U."/>
            <person name="Grimwood J."/>
            <person name="Chapman J.A."/>
            <person name="Shapiro H."/>
            <person name="Aerts A."/>
            <person name="Otillar R.P."/>
            <person name="Terry A.Y."/>
            <person name="Boore J.L."/>
            <person name="Simakov O."/>
            <person name="Marletaz F."/>
            <person name="Cho S.-J."/>
            <person name="Edsinger-Gonzales E."/>
            <person name="Havlak P."/>
            <person name="Kuo D.-H."/>
            <person name="Larsson T."/>
            <person name="Lv J."/>
            <person name="Arendt D."/>
            <person name="Savage R."/>
            <person name="Osoegawa K."/>
            <person name="de Jong P."/>
            <person name="Lindberg D.R."/>
            <person name="Seaver E.C."/>
            <person name="Weisblat D.A."/>
            <person name="Putnam N.H."/>
            <person name="Grigoriev I.V."/>
            <person name="Rokhsar D.S."/>
        </authorList>
    </citation>
    <scope>NUCLEOTIDE SEQUENCE</scope>
    <source>
        <strain evidence="6">I ESC-2004</strain>
    </source>
</reference>
<dbReference type="EMBL" id="KB297448">
    <property type="protein sequence ID" value="ELU10491.1"/>
    <property type="molecule type" value="Genomic_DNA"/>
</dbReference>
<evidence type="ECO:0008006" key="7">
    <source>
        <dbReference type="Google" id="ProtNLM"/>
    </source>
</evidence>
<evidence type="ECO:0000313" key="4">
    <source>
        <dbReference type="EMBL" id="ELU10491.1"/>
    </source>
</evidence>
<evidence type="ECO:0000256" key="2">
    <source>
        <dbReference type="PIRSR" id="PIRSR602401-1"/>
    </source>
</evidence>
<keyword evidence="2 3" id="KW-0408">Iron</keyword>
<dbReference type="PROSITE" id="PS00086">
    <property type="entry name" value="CYTOCHROME_P450"/>
    <property type="match status" value="1"/>
</dbReference>
<dbReference type="EMBL" id="AMQN01006037">
    <property type="status" value="NOT_ANNOTATED_CDS"/>
    <property type="molecule type" value="Genomic_DNA"/>
</dbReference>
<keyword evidence="3" id="KW-0560">Oxidoreductase</keyword>
<proteinExistence type="inferred from homology"/>
<comment type="similarity">
    <text evidence="1 3">Belongs to the cytochrome P450 family.</text>
</comment>
<reference evidence="4 6" key="2">
    <citation type="journal article" date="2013" name="Nature">
        <title>Insights into bilaterian evolution from three spiralian genomes.</title>
        <authorList>
            <person name="Simakov O."/>
            <person name="Marletaz F."/>
            <person name="Cho S.J."/>
            <person name="Edsinger-Gonzales E."/>
            <person name="Havlak P."/>
            <person name="Hellsten U."/>
            <person name="Kuo D.H."/>
            <person name="Larsson T."/>
            <person name="Lv J."/>
            <person name="Arendt D."/>
            <person name="Savage R."/>
            <person name="Osoegawa K."/>
            <person name="de Jong P."/>
            <person name="Grimwood J."/>
            <person name="Chapman J.A."/>
            <person name="Shapiro H."/>
            <person name="Aerts A."/>
            <person name="Otillar R.P."/>
            <person name="Terry A.Y."/>
            <person name="Boore J.L."/>
            <person name="Grigoriev I.V."/>
            <person name="Lindberg D.R."/>
            <person name="Seaver E.C."/>
            <person name="Weisblat D.A."/>
            <person name="Putnam N.H."/>
            <person name="Rokhsar D.S."/>
        </authorList>
    </citation>
    <scope>NUCLEOTIDE SEQUENCE</scope>
    <source>
        <strain evidence="4 6">I ESC-2004</strain>
    </source>
</reference>
<dbReference type="InterPro" id="IPR050196">
    <property type="entry name" value="Cytochrome_P450_Monoox"/>
</dbReference>
<dbReference type="STRING" id="283909.R7V2C7"/>
<dbReference type="EnsemblMetazoa" id="CapteT223794">
    <property type="protein sequence ID" value="CapteP223794"/>
    <property type="gene ID" value="CapteG223794"/>
</dbReference>
<evidence type="ECO:0000256" key="1">
    <source>
        <dbReference type="ARBA" id="ARBA00010617"/>
    </source>
</evidence>
<dbReference type="InterPro" id="IPR017972">
    <property type="entry name" value="Cyt_P450_CS"/>
</dbReference>
<dbReference type="GO" id="GO:0005506">
    <property type="term" value="F:iron ion binding"/>
    <property type="evidence" value="ECO:0007669"/>
    <property type="project" value="InterPro"/>
</dbReference>
<reference evidence="5" key="3">
    <citation type="submission" date="2015-06" db="UniProtKB">
        <authorList>
            <consortium name="EnsemblMetazoa"/>
        </authorList>
    </citation>
    <scope>IDENTIFICATION</scope>
</reference>
<keyword evidence="3" id="KW-0503">Monooxygenase</keyword>
<dbReference type="SUPFAM" id="SSF48264">
    <property type="entry name" value="Cytochrome P450"/>
    <property type="match status" value="1"/>
</dbReference>
<keyword evidence="2 3" id="KW-0349">Heme</keyword>
<evidence type="ECO:0000313" key="5">
    <source>
        <dbReference type="EnsemblMetazoa" id="CapteP223794"/>
    </source>
</evidence>
<feature type="binding site" description="axial binding residue" evidence="2">
    <location>
        <position position="450"/>
    </location>
    <ligand>
        <name>heme</name>
        <dbReference type="ChEBI" id="CHEBI:30413"/>
    </ligand>
    <ligandPart>
        <name>Fe</name>
        <dbReference type="ChEBI" id="CHEBI:18248"/>
    </ligandPart>
</feature>
<dbReference type="PANTHER" id="PTHR24291">
    <property type="entry name" value="CYTOCHROME P450 FAMILY 4"/>
    <property type="match status" value="1"/>
</dbReference>
<dbReference type="AlphaFoldDB" id="R7V2C7"/>
<evidence type="ECO:0000256" key="3">
    <source>
        <dbReference type="RuleBase" id="RU000461"/>
    </source>
</evidence>
<organism evidence="4">
    <name type="scientific">Capitella teleta</name>
    <name type="common">Polychaete worm</name>
    <dbReference type="NCBI Taxonomy" id="283909"/>
    <lineage>
        <taxon>Eukaryota</taxon>
        <taxon>Metazoa</taxon>
        <taxon>Spiralia</taxon>
        <taxon>Lophotrochozoa</taxon>
        <taxon>Annelida</taxon>
        <taxon>Polychaeta</taxon>
        <taxon>Sedentaria</taxon>
        <taxon>Scolecida</taxon>
        <taxon>Capitellidae</taxon>
        <taxon>Capitella</taxon>
    </lineage>
</organism>